<evidence type="ECO:0000256" key="5">
    <source>
        <dbReference type="PROSITE-ProRule" id="PRU00176"/>
    </source>
</evidence>
<dbReference type="SMART" id="SM00338">
    <property type="entry name" value="BRLZ"/>
    <property type="match status" value="2"/>
</dbReference>
<evidence type="ECO:0000256" key="2">
    <source>
        <dbReference type="ARBA" id="ARBA00022553"/>
    </source>
</evidence>
<evidence type="ECO:0008006" key="12">
    <source>
        <dbReference type="Google" id="ProtNLM"/>
    </source>
</evidence>
<feature type="domain" description="BZIP" evidence="9">
    <location>
        <begin position="700"/>
        <end position="745"/>
    </location>
</feature>
<dbReference type="InterPro" id="IPR043452">
    <property type="entry name" value="BZIP46-like"/>
</dbReference>
<feature type="domain" description="BZIP" evidence="9">
    <location>
        <begin position="209"/>
        <end position="254"/>
    </location>
</feature>
<comment type="caution">
    <text evidence="10">The sequence shown here is derived from an EMBL/GenBank/DDBJ whole genome shotgun (WGS) entry which is preliminary data.</text>
</comment>
<evidence type="ECO:0000256" key="1">
    <source>
        <dbReference type="ARBA" id="ARBA00004123"/>
    </source>
</evidence>
<feature type="region of interest" description="Disordered" evidence="7">
    <location>
        <begin position="325"/>
        <end position="347"/>
    </location>
</feature>
<feature type="coiled-coil region" evidence="6">
    <location>
        <begin position="234"/>
        <end position="261"/>
    </location>
</feature>
<name>A0ABQ7LKW8_BRACM</name>
<dbReference type="PANTHER" id="PTHR22952">
    <property type="entry name" value="CAMP-RESPONSE ELEMENT BINDING PROTEIN-RELATED"/>
    <property type="match status" value="1"/>
</dbReference>
<feature type="compositionally biased region" description="Gly residues" evidence="7">
    <location>
        <begin position="451"/>
        <end position="460"/>
    </location>
</feature>
<feature type="region of interest" description="Disordered" evidence="7">
    <location>
        <begin position="91"/>
        <end position="112"/>
    </location>
</feature>
<sequence>MDSQREARSHQSLNRQGSLYSLTLDEVQTHLGSSGKALGSMNLDELLKSVCSVDGNQPSSLAAHEGLSRQGSLTLPRDLSKKTVEEVWKDIQQDKNGGGSGHERRDKQPTLGEMTLEDLLLKAGVVTETVPGSNHGNGSAGMEQNIAQVAPWVQYHQLPSMPQPQSFMPYPVADMQAMVSQSSLMGGLSDTQTPGRKRVASGEVVEKTVERKQKRMIKNRESAARSRARKQAYTHELEIKVSRLEEENERLRRQKEVEKILPTFFSKFGEIEEGPLGLDKYTGRPKGFCLFVYKSAESAKKALEEPHKSFEGHILHCQKAIDGPKPGKPQQFNNNPRFQRNDNSGGYGTPAGHGHLMAGNQAGMGAPVQAMNPAIGQALTALLASQGGLAFNPAIGQALLGSLGAAGGVNPGAGVGMPTGYGTQPMTPGSIPGYGGQPGLQGGYQTPPPGQGGAGRGQHGVGHYSSYMGHKRLSKGRNKLCYYKSHGYIWLCGSSREARSHQSLNRQGSLYSLTLDEVQTHLGSSGKALGSMNLDELLKSVCSVDGNQPSSLAAHEGLSRQGSLTLPRDLSKKTVEEVWKDIQQDKNGGGSGHERRDKQPTLGEMTLEDLLLKAGVVTETVPGSNHGNGSAGMEQNIAQVAPWVQYHQLPSMPQPQSFMPYPVADMQAMVSQSSLMGGLSDTQTPGRKRVASGEVVEKTVERKQKRMIKNRESAARSRARKQAYTHELEIKVSRLEEENERLRRQKEVEKILPSAPPPLDPKRQLRRTSSAPF</sequence>
<evidence type="ECO:0000259" key="9">
    <source>
        <dbReference type="PROSITE" id="PS50217"/>
    </source>
</evidence>
<dbReference type="SMART" id="SM00360">
    <property type="entry name" value="RRM"/>
    <property type="match status" value="1"/>
</dbReference>
<dbReference type="PROSITE" id="PS00036">
    <property type="entry name" value="BZIP_BASIC"/>
    <property type="match status" value="2"/>
</dbReference>
<feature type="region of interest" description="Disordered" evidence="7">
    <location>
        <begin position="747"/>
        <end position="773"/>
    </location>
</feature>
<keyword evidence="3" id="KW-0238">DNA-binding</keyword>
<feature type="compositionally biased region" description="Low complexity" evidence="7">
    <location>
        <begin position="329"/>
        <end position="338"/>
    </location>
</feature>
<dbReference type="Proteomes" id="UP000823674">
    <property type="component" value="Chromosome A09"/>
</dbReference>
<feature type="region of interest" description="Disordered" evidence="7">
    <location>
        <begin position="582"/>
        <end position="603"/>
    </location>
</feature>
<evidence type="ECO:0000313" key="10">
    <source>
        <dbReference type="EMBL" id="KAG5386260.1"/>
    </source>
</evidence>
<evidence type="ECO:0000256" key="3">
    <source>
        <dbReference type="ARBA" id="ARBA00023125"/>
    </source>
</evidence>
<keyword evidence="2" id="KW-0597">Phosphoprotein</keyword>
<evidence type="ECO:0000256" key="6">
    <source>
        <dbReference type="SAM" id="Coils"/>
    </source>
</evidence>
<dbReference type="PANTHER" id="PTHR22952:SF385">
    <property type="entry name" value="ABSCISIC ACID-INSENSITIVE 5-LIKE PROTEIN 2"/>
    <property type="match status" value="1"/>
</dbReference>
<evidence type="ECO:0000313" key="11">
    <source>
        <dbReference type="Proteomes" id="UP000823674"/>
    </source>
</evidence>
<dbReference type="InterPro" id="IPR012677">
    <property type="entry name" value="Nucleotide-bd_a/b_plait_sf"/>
</dbReference>
<keyword evidence="11" id="KW-1185">Reference proteome</keyword>
<reference evidence="10 11" key="1">
    <citation type="submission" date="2021-03" db="EMBL/GenBank/DDBJ databases">
        <authorList>
            <person name="King G.J."/>
            <person name="Bancroft I."/>
            <person name="Baten A."/>
            <person name="Bloomfield J."/>
            <person name="Borpatragohain P."/>
            <person name="He Z."/>
            <person name="Irish N."/>
            <person name="Irwin J."/>
            <person name="Liu K."/>
            <person name="Mauleon R.P."/>
            <person name="Moore J."/>
            <person name="Morris R."/>
            <person name="Ostergaard L."/>
            <person name="Wang B."/>
            <person name="Wells R."/>
        </authorList>
    </citation>
    <scope>NUCLEOTIDE SEQUENCE [LARGE SCALE GENOMIC DNA]</scope>
    <source>
        <strain evidence="10">R-o-18</strain>
        <tissue evidence="10">Leaf</tissue>
    </source>
</reference>
<gene>
    <name evidence="10" type="primary">A09p062690.1_BraROA</name>
    <name evidence="10" type="ORF">IGI04_037730</name>
</gene>
<keyword evidence="5" id="KW-0694">RNA-binding</keyword>
<feature type="domain" description="RRM" evidence="8">
    <location>
        <begin position="237"/>
        <end position="337"/>
    </location>
</feature>
<dbReference type="Gene3D" id="3.30.70.330">
    <property type="match status" value="1"/>
</dbReference>
<evidence type="ECO:0000259" key="8">
    <source>
        <dbReference type="PROSITE" id="PS50102"/>
    </source>
</evidence>
<accession>A0ABQ7LKW8</accession>
<dbReference type="InterPro" id="IPR046347">
    <property type="entry name" value="bZIP_sf"/>
</dbReference>
<dbReference type="PROSITE" id="PS50217">
    <property type="entry name" value="BZIP"/>
    <property type="match status" value="2"/>
</dbReference>
<dbReference type="Pfam" id="PF00076">
    <property type="entry name" value="RRM_1"/>
    <property type="match status" value="1"/>
</dbReference>
<keyword evidence="6" id="KW-0175">Coiled coil</keyword>
<dbReference type="Gene3D" id="1.20.5.170">
    <property type="match status" value="2"/>
</dbReference>
<dbReference type="SUPFAM" id="SSF57959">
    <property type="entry name" value="Leucine zipper domain"/>
    <property type="match status" value="2"/>
</dbReference>
<evidence type="ECO:0000256" key="7">
    <source>
        <dbReference type="SAM" id="MobiDB-lite"/>
    </source>
</evidence>
<dbReference type="EMBL" id="JADBGQ010000008">
    <property type="protein sequence ID" value="KAG5386260.1"/>
    <property type="molecule type" value="Genomic_DNA"/>
</dbReference>
<organism evidence="10 11">
    <name type="scientific">Brassica rapa subsp. trilocularis</name>
    <dbReference type="NCBI Taxonomy" id="1813537"/>
    <lineage>
        <taxon>Eukaryota</taxon>
        <taxon>Viridiplantae</taxon>
        <taxon>Streptophyta</taxon>
        <taxon>Embryophyta</taxon>
        <taxon>Tracheophyta</taxon>
        <taxon>Spermatophyta</taxon>
        <taxon>Magnoliopsida</taxon>
        <taxon>eudicotyledons</taxon>
        <taxon>Gunneridae</taxon>
        <taxon>Pentapetalae</taxon>
        <taxon>rosids</taxon>
        <taxon>malvids</taxon>
        <taxon>Brassicales</taxon>
        <taxon>Brassicaceae</taxon>
        <taxon>Brassiceae</taxon>
        <taxon>Brassica</taxon>
    </lineage>
</organism>
<evidence type="ECO:0000256" key="4">
    <source>
        <dbReference type="ARBA" id="ARBA00023242"/>
    </source>
</evidence>
<dbReference type="SUPFAM" id="SSF54928">
    <property type="entry name" value="RNA-binding domain, RBD"/>
    <property type="match status" value="1"/>
</dbReference>
<dbReference type="InterPro" id="IPR004827">
    <property type="entry name" value="bZIP"/>
</dbReference>
<dbReference type="PROSITE" id="PS50102">
    <property type="entry name" value="RRM"/>
    <property type="match status" value="1"/>
</dbReference>
<dbReference type="Pfam" id="PF00170">
    <property type="entry name" value="bZIP_1"/>
    <property type="match status" value="2"/>
</dbReference>
<keyword evidence="4" id="KW-0539">Nucleus</keyword>
<comment type="subcellular location">
    <subcellularLocation>
        <location evidence="1">Nucleus</location>
    </subcellularLocation>
</comment>
<feature type="compositionally biased region" description="Gly residues" evidence="7">
    <location>
        <begin position="432"/>
        <end position="442"/>
    </location>
</feature>
<dbReference type="InterPro" id="IPR000504">
    <property type="entry name" value="RRM_dom"/>
</dbReference>
<dbReference type="InterPro" id="IPR035979">
    <property type="entry name" value="RBD_domain_sf"/>
</dbReference>
<feature type="region of interest" description="Disordered" evidence="7">
    <location>
        <begin position="420"/>
        <end position="461"/>
    </location>
</feature>
<proteinExistence type="predicted"/>
<protein>
    <recommendedName>
        <fullName evidence="12">BZIP domain-containing protein</fullName>
    </recommendedName>
</protein>
<dbReference type="CDD" id="cd14707">
    <property type="entry name" value="bZIP_plant_BZIP46"/>
    <property type="match status" value="2"/>
</dbReference>